<dbReference type="RefSeq" id="WP_284824483.1">
    <property type="nucleotide sequence ID" value="NZ_CP126969.1"/>
</dbReference>
<dbReference type="PANTHER" id="PTHR43046">
    <property type="entry name" value="GDP-MANNOSE MANNOSYL HYDROLASE"/>
    <property type="match status" value="1"/>
</dbReference>
<dbReference type="PROSITE" id="PS51462">
    <property type="entry name" value="NUDIX"/>
    <property type="match status" value="1"/>
</dbReference>
<gene>
    <name evidence="4" type="ORF">QP027_09910</name>
</gene>
<protein>
    <submittedName>
        <fullName evidence="4">NUDIX hydrolase</fullName>
        <ecNumber evidence="4">3.6.-.-</ecNumber>
    </submittedName>
</protein>
<dbReference type="InterPro" id="IPR000086">
    <property type="entry name" value="NUDIX_hydrolase_dom"/>
</dbReference>
<reference evidence="4 5" key="1">
    <citation type="submission" date="2023-05" db="EMBL/GenBank/DDBJ databases">
        <title>Corynebacterium suedekumii sp. nov. and Corynebacterium breve sp. nov. isolated from raw cow's milk.</title>
        <authorList>
            <person name="Baer M.K."/>
            <person name="Mehl L."/>
            <person name="Hellmuth R."/>
            <person name="Marke G."/>
            <person name="Lipski A."/>
        </authorList>
    </citation>
    <scope>NUCLEOTIDE SEQUENCE [LARGE SCALE GENOMIC DNA]</scope>
    <source>
        <strain evidence="4 5">R4</strain>
    </source>
</reference>
<evidence type="ECO:0000259" key="3">
    <source>
        <dbReference type="PROSITE" id="PS51462"/>
    </source>
</evidence>
<dbReference type="InterPro" id="IPR015797">
    <property type="entry name" value="NUDIX_hydrolase-like_dom_sf"/>
</dbReference>
<accession>A0ABY8VD38</accession>
<dbReference type="Proteomes" id="UP001225598">
    <property type="component" value="Chromosome"/>
</dbReference>
<evidence type="ECO:0000256" key="1">
    <source>
        <dbReference type="ARBA" id="ARBA00001946"/>
    </source>
</evidence>
<dbReference type="Pfam" id="PF00293">
    <property type="entry name" value="NUDIX"/>
    <property type="match status" value="1"/>
</dbReference>
<dbReference type="GO" id="GO:0016787">
    <property type="term" value="F:hydrolase activity"/>
    <property type="evidence" value="ECO:0007669"/>
    <property type="project" value="UniProtKB-KW"/>
</dbReference>
<sequence length="155" mass="17078">MIGDGNGWLDGPNGARLWGKYGAAGVFLLAGSRVLLQHRAEWTANGGTWALPGGARDSHETVEEAALREAVEECSIDTDRVHVFHSLVTAGPFESGWSYTTVLARTVDGEPIPTEADEESLELRWVELENIRELPLLPAFERSLETILWHCSNHD</sequence>
<keyword evidence="2 4" id="KW-0378">Hydrolase</keyword>
<name>A0ABY8VD38_9CORY</name>
<dbReference type="Gene3D" id="3.90.79.10">
    <property type="entry name" value="Nucleoside Triphosphate Pyrophosphohydrolase"/>
    <property type="match status" value="1"/>
</dbReference>
<dbReference type="SUPFAM" id="SSF55811">
    <property type="entry name" value="Nudix"/>
    <property type="match status" value="1"/>
</dbReference>
<dbReference type="EMBL" id="CP126969">
    <property type="protein sequence ID" value="WIM67408.1"/>
    <property type="molecule type" value="Genomic_DNA"/>
</dbReference>
<evidence type="ECO:0000313" key="5">
    <source>
        <dbReference type="Proteomes" id="UP001225598"/>
    </source>
</evidence>
<dbReference type="PANTHER" id="PTHR43046:SF2">
    <property type="entry name" value="8-OXO-DGTP DIPHOSPHATASE-RELATED"/>
    <property type="match status" value="1"/>
</dbReference>
<feature type="domain" description="Nudix hydrolase" evidence="3">
    <location>
        <begin position="19"/>
        <end position="148"/>
    </location>
</feature>
<proteinExistence type="predicted"/>
<organism evidence="4 5">
    <name type="scientific">Corynebacterium breve</name>
    <dbReference type="NCBI Taxonomy" id="3049799"/>
    <lineage>
        <taxon>Bacteria</taxon>
        <taxon>Bacillati</taxon>
        <taxon>Actinomycetota</taxon>
        <taxon>Actinomycetes</taxon>
        <taxon>Mycobacteriales</taxon>
        <taxon>Corynebacteriaceae</taxon>
        <taxon>Corynebacterium</taxon>
    </lineage>
</organism>
<evidence type="ECO:0000313" key="4">
    <source>
        <dbReference type="EMBL" id="WIM67408.1"/>
    </source>
</evidence>
<keyword evidence="5" id="KW-1185">Reference proteome</keyword>
<evidence type="ECO:0000256" key="2">
    <source>
        <dbReference type="ARBA" id="ARBA00022801"/>
    </source>
</evidence>
<comment type="cofactor">
    <cofactor evidence="1">
        <name>Mg(2+)</name>
        <dbReference type="ChEBI" id="CHEBI:18420"/>
    </cofactor>
</comment>
<dbReference type="EC" id="3.6.-.-" evidence="4"/>